<dbReference type="InterPro" id="IPR000644">
    <property type="entry name" value="CBS_dom"/>
</dbReference>
<dbReference type="EMBL" id="CP045483">
    <property type="protein sequence ID" value="QGR20173.1"/>
    <property type="molecule type" value="Genomic_DNA"/>
</dbReference>
<dbReference type="Proteomes" id="UP000423396">
    <property type="component" value="Chromosome"/>
</dbReference>
<dbReference type="KEGG" id="sazo:D1868_09365"/>
<dbReference type="RefSeq" id="WP_156007622.1">
    <property type="nucleotide sequence ID" value="NZ_CP045483.1"/>
</dbReference>
<dbReference type="InterPro" id="IPR051257">
    <property type="entry name" value="Diverse_CBS-Domain"/>
</dbReference>
<dbReference type="AlphaFoldDB" id="A0A650CQX7"/>
<reference evidence="4 5" key="1">
    <citation type="submission" date="2019-10" db="EMBL/GenBank/DDBJ databases">
        <title>Genome Sequences from Six Type Strain Members of the Archaeal Family Sulfolobaceae: Acidianus ambivalens, Acidianus infernus, Metallosphaera prunae, Stygiolobus azoricus, Sulfolobus metallicus, and Sulfurisphaera ohwakuensis.</title>
        <authorList>
            <person name="Counts J.A."/>
            <person name="Kelly R.M."/>
        </authorList>
    </citation>
    <scope>NUCLEOTIDE SEQUENCE [LARGE SCALE GENOMIC DNA]</scope>
    <source>
        <strain evidence="4 5">FC6</strain>
    </source>
</reference>
<dbReference type="GeneID" id="42799277"/>
<sequence>METKVGIVGNKVIHVIRDTDPISLAAKELKEHNIGALVVIDNNNKIVGIFTERDLVKVVADGRTDAKVSDYMTRNVIGVTEDTDIVDALEVMLDHGFRHLPILSKDGKITGLVSIRDLVKSLLDPHVFQFKKEASEVKGSGYICPVCGLEIDEFGYCGCGTGSG</sequence>
<dbReference type="PANTHER" id="PTHR43080:SF2">
    <property type="entry name" value="CBS DOMAIN-CONTAINING PROTEIN"/>
    <property type="match status" value="1"/>
</dbReference>
<dbReference type="PANTHER" id="PTHR43080">
    <property type="entry name" value="CBS DOMAIN-CONTAINING PROTEIN CBSX3, MITOCHONDRIAL"/>
    <property type="match status" value="1"/>
</dbReference>
<evidence type="ECO:0000256" key="2">
    <source>
        <dbReference type="PROSITE-ProRule" id="PRU00703"/>
    </source>
</evidence>
<name>A0A650CQX7_9CREN</name>
<evidence type="ECO:0000259" key="3">
    <source>
        <dbReference type="PROSITE" id="PS51371"/>
    </source>
</evidence>
<dbReference type="Gene3D" id="3.10.580.10">
    <property type="entry name" value="CBS-domain"/>
    <property type="match status" value="1"/>
</dbReference>
<protein>
    <submittedName>
        <fullName evidence="4">CBS domain-containing protein</fullName>
    </submittedName>
</protein>
<evidence type="ECO:0000313" key="4">
    <source>
        <dbReference type="EMBL" id="QGR20173.1"/>
    </source>
</evidence>
<evidence type="ECO:0000313" key="5">
    <source>
        <dbReference type="Proteomes" id="UP000423396"/>
    </source>
</evidence>
<gene>
    <name evidence="4" type="ORF">D1868_09365</name>
</gene>
<proteinExistence type="predicted"/>
<keyword evidence="5" id="KW-1185">Reference proteome</keyword>
<feature type="domain" description="CBS" evidence="3">
    <location>
        <begin position="1"/>
        <end position="66"/>
    </location>
</feature>
<dbReference type="SMART" id="SM00116">
    <property type="entry name" value="CBS"/>
    <property type="match status" value="2"/>
</dbReference>
<keyword evidence="1 2" id="KW-0129">CBS domain</keyword>
<dbReference type="PROSITE" id="PS51371">
    <property type="entry name" value="CBS"/>
    <property type="match status" value="2"/>
</dbReference>
<organism evidence="4 5">
    <name type="scientific">Stygiolobus azoricus</name>
    <dbReference type="NCBI Taxonomy" id="41675"/>
    <lineage>
        <taxon>Archaea</taxon>
        <taxon>Thermoproteota</taxon>
        <taxon>Thermoprotei</taxon>
        <taxon>Sulfolobales</taxon>
        <taxon>Sulfolobaceae</taxon>
        <taxon>Stygiolobus</taxon>
    </lineage>
</organism>
<dbReference type="OrthoDB" id="8919at2157"/>
<evidence type="ECO:0000256" key="1">
    <source>
        <dbReference type="ARBA" id="ARBA00023122"/>
    </source>
</evidence>
<dbReference type="CDD" id="cd09836">
    <property type="entry name" value="CBS_pair_arch"/>
    <property type="match status" value="1"/>
</dbReference>
<accession>A0A650CQX7</accession>
<dbReference type="InterPro" id="IPR046342">
    <property type="entry name" value="CBS_dom_sf"/>
</dbReference>
<dbReference type="Pfam" id="PF00571">
    <property type="entry name" value="CBS"/>
    <property type="match status" value="2"/>
</dbReference>
<dbReference type="SUPFAM" id="SSF54631">
    <property type="entry name" value="CBS-domain pair"/>
    <property type="match status" value="1"/>
</dbReference>
<feature type="domain" description="CBS" evidence="3">
    <location>
        <begin position="72"/>
        <end position="128"/>
    </location>
</feature>